<dbReference type="GO" id="GO:0035718">
    <property type="term" value="F:macrophage migration inhibitory factor binding"/>
    <property type="evidence" value="ECO:0007669"/>
    <property type="project" value="InterPro"/>
</dbReference>
<dbReference type="InterPro" id="IPR043530">
    <property type="entry name" value="CD74_antigen"/>
</dbReference>
<sequence>MAEQHDEPLLAPAPTVVNMGQSESDVNKKAFKVAGFTVLACLLIAGQALTAYFLLNQKSQISSLEENTNSLQKELNRRPSAPSAAKTMHVPMYNMPMLIDETSEDKGNYLPMQCWKSTGMCWCVDSNGSMIEGSLNEGPVNCAGMPR</sequence>
<dbReference type="PIRSF" id="PIRSF001992">
    <property type="entry name" value="CD74_antigen"/>
    <property type="match status" value="1"/>
</dbReference>
<dbReference type="SUPFAM" id="SSF57610">
    <property type="entry name" value="Thyroglobulin type-1 domain"/>
    <property type="match status" value="1"/>
</dbReference>
<keyword evidence="4" id="KW-0325">Glycoprotein</keyword>
<dbReference type="GO" id="GO:0043518">
    <property type="term" value="P:negative regulation of DNA damage response, signal transduction by p53 class mediator"/>
    <property type="evidence" value="ECO:0007669"/>
    <property type="project" value="TreeGrafter"/>
</dbReference>
<dbReference type="GO" id="GO:0002830">
    <property type="term" value="P:positive regulation of type 2 immune response"/>
    <property type="evidence" value="ECO:0007669"/>
    <property type="project" value="TreeGrafter"/>
</dbReference>
<accession>A0A8T2N566</accession>
<dbReference type="GO" id="GO:0005737">
    <property type="term" value="C:cytoplasm"/>
    <property type="evidence" value="ECO:0007669"/>
    <property type="project" value="TreeGrafter"/>
</dbReference>
<dbReference type="InterPro" id="IPR000716">
    <property type="entry name" value="Thyroglobulin_1"/>
</dbReference>
<dbReference type="AlphaFoldDB" id="A0A8T2N566"/>
<dbReference type="GO" id="GO:0006886">
    <property type="term" value="P:intracellular protein transport"/>
    <property type="evidence" value="ECO:0007669"/>
    <property type="project" value="InterPro"/>
</dbReference>
<keyword evidence="9" id="KW-1185">Reference proteome</keyword>
<gene>
    <name evidence="8" type="ORF">JZ751_018430</name>
</gene>
<keyword evidence="6" id="KW-1133">Transmembrane helix</keyword>
<dbReference type="CDD" id="cd00191">
    <property type="entry name" value="TY"/>
    <property type="match status" value="1"/>
</dbReference>
<keyword evidence="2" id="KW-0964">Secreted</keyword>
<dbReference type="EMBL" id="JAFBMS010000306">
    <property type="protein sequence ID" value="KAG9331687.1"/>
    <property type="molecule type" value="Genomic_DNA"/>
</dbReference>
<dbReference type="GO" id="GO:0002286">
    <property type="term" value="P:T cell activation involved in immune response"/>
    <property type="evidence" value="ECO:0007669"/>
    <property type="project" value="TreeGrafter"/>
</dbReference>
<comment type="subcellular location">
    <subcellularLocation>
        <location evidence="1">Secreted</location>
    </subcellularLocation>
</comment>
<dbReference type="GO" id="GO:0042289">
    <property type="term" value="F:MHC class II protein binding"/>
    <property type="evidence" value="ECO:0007669"/>
    <property type="project" value="InterPro"/>
</dbReference>
<dbReference type="GO" id="GO:0005576">
    <property type="term" value="C:extracellular region"/>
    <property type="evidence" value="ECO:0007669"/>
    <property type="project" value="UniProtKB-SubCell"/>
</dbReference>
<dbReference type="Pfam" id="PF09307">
    <property type="entry name" value="MHC2-interact"/>
    <property type="match status" value="1"/>
</dbReference>
<reference evidence="8" key="1">
    <citation type="thesis" date="2021" institute="BYU ScholarsArchive" country="Provo, UT, USA">
        <title>Applications of and Algorithms for Genome Assembly and Genomic Analyses with an Emphasis on Marine Teleosts.</title>
        <authorList>
            <person name="Pickett B.D."/>
        </authorList>
    </citation>
    <scope>NUCLEOTIDE SEQUENCE</scope>
    <source>
        <strain evidence="8">HI-2016</strain>
    </source>
</reference>
<evidence type="ECO:0000256" key="3">
    <source>
        <dbReference type="ARBA" id="ARBA00023157"/>
    </source>
</evidence>
<dbReference type="GO" id="GO:0070374">
    <property type="term" value="P:positive regulation of ERK1 and ERK2 cascade"/>
    <property type="evidence" value="ECO:0007669"/>
    <property type="project" value="TreeGrafter"/>
</dbReference>
<proteinExistence type="predicted"/>
<dbReference type="OrthoDB" id="406800at2759"/>
<feature type="transmembrane region" description="Helical" evidence="6">
    <location>
        <begin position="33"/>
        <end position="55"/>
    </location>
</feature>
<feature type="disulfide bond" evidence="5">
    <location>
        <begin position="114"/>
        <end position="121"/>
    </location>
</feature>
<organism evidence="8 9">
    <name type="scientific">Albula glossodonta</name>
    <name type="common">roundjaw bonefish</name>
    <dbReference type="NCBI Taxonomy" id="121402"/>
    <lineage>
        <taxon>Eukaryota</taxon>
        <taxon>Metazoa</taxon>
        <taxon>Chordata</taxon>
        <taxon>Craniata</taxon>
        <taxon>Vertebrata</taxon>
        <taxon>Euteleostomi</taxon>
        <taxon>Actinopterygii</taxon>
        <taxon>Neopterygii</taxon>
        <taxon>Teleostei</taxon>
        <taxon>Albuliformes</taxon>
        <taxon>Albulidae</taxon>
        <taxon>Albula</taxon>
    </lineage>
</organism>
<dbReference type="InterPro" id="IPR015386">
    <property type="entry name" value="MHC_II-assoc_invar/CLIP_MHC-bd"/>
</dbReference>
<feature type="non-terminal residue" evidence="8">
    <location>
        <position position="1"/>
    </location>
</feature>
<name>A0A8T2N566_9TELE</name>
<dbReference type="Gene3D" id="4.10.800.10">
    <property type="entry name" value="Thyroglobulin type-1"/>
    <property type="match status" value="1"/>
</dbReference>
<keyword evidence="6" id="KW-0472">Membrane</keyword>
<dbReference type="PANTHER" id="PTHR14093">
    <property type="entry name" value="HLA CLASS II GAMMA CHAIN"/>
    <property type="match status" value="1"/>
</dbReference>
<dbReference type="GO" id="GO:0019882">
    <property type="term" value="P:antigen processing and presentation"/>
    <property type="evidence" value="ECO:0007669"/>
    <property type="project" value="InterPro"/>
</dbReference>
<dbReference type="SMART" id="SM00211">
    <property type="entry name" value="TY"/>
    <property type="match status" value="1"/>
</dbReference>
<comment type="caution">
    <text evidence="8">The sequence shown here is derived from an EMBL/GenBank/DDBJ whole genome shotgun (WGS) entry which is preliminary data.</text>
</comment>
<feature type="domain" description="Thyroglobulin type-1" evidence="7">
    <location>
        <begin position="68"/>
        <end position="142"/>
    </location>
</feature>
<evidence type="ECO:0000256" key="4">
    <source>
        <dbReference type="ARBA" id="ARBA00023180"/>
    </source>
</evidence>
<protein>
    <recommendedName>
        <fullName evidence="7">Thyroglobulin type-1 domain-containing protein</fullName>
    </recommendedName>
</protein>
<dbReference type="InterPro" id="IPR036857">
    <property type="entry name" value="Thyroglobulin_1_sf"/>
</dbReference>
<evidence type="ECO:0000256" key="5">
    <source>
        <dbReference type="PROSITE-ProRule" id="PRU00500"/>
    </source>
</evidence>
<keyword evidence="3 5" id="KW-1015">Disulfide bond</keyword>
<dbReference type="GO" id="GO:0009986">
    <property type="term" value="C:cell surface"/>
    <property type="evidence" value="ECO:0007669"/>
    <property type="project" value="TreeGrafter"/>
</dbReference>
<evidence type="ECO:0000256" key="6">
    <source>
        <dbReference type="SAM" id="Phobius"/>
    </source>
</evidence>
<dbReference type="GO" id="GO:0004896">
    <property type="term" value="F:cytokine receptor activity"/>
    <property type="evidence" value="ECO:0007669"/>
    <property type="project" value="TreeGrafter"/>
</dbReference>
<dbReference type="Proteomes" id="UP000824540">
    <property type="component" value="Unassembled WGS sequence"/>
</dbReference>
<evidence type="ECO:0000256" key="2">
    <source>
        <dbReference type="ARBA" id="ARBA00022525"/>
    </source>
</evidence>
<dbReference type="GO" id="GO:1902166">
    <property type="term" value="P:negative regulation of intrinsic apoptotic signaling pathway in response to DNA damage by p53 class mediator"/>
    <property type="evidence" value="ECO:0007669"/>
    <property type="project" value="TreeGrafter"/>
</dbReference>
<dbReference type="GO" id="GO:0001961">
    <property type="term" value="P:positive regulation of cytokine-mediated signaling pathway"/>
    <property type="evidence" value="ECO:0007669"/>
    <property type="project" value="TreeGrafter"/>
</dbReference>
<dbReference type="InterPro" id="IPR052001">
    <property type="entry name" value="MHC-II_Gamma/Thyroglobulin"/>
</dbReference>
<dbReference type="GO" id="GO:0016020">
    <property type="term" value="C:membrane"/>
    <property type="evidence" value="ECO:0007669"/>
    <property type="project" value="InterPro"/>
</dbReference>
<dbReference type="GO" id="GO:0060907">
    <property type="term" value="P:positive regulation of macrophage cytokine production"/>
    <property type="evidence" value="ECO:0007669"/>
    <property type="project" value="TreeGrafter"/>
</dbReference>
<dbReference type="PROSITE" id="PS51162">
    <property type="entry name" value="THYROGLOBULIN_1_2"/>
    <property type="match status" value="1"/>
</dbReference>
<evidence type="ECO:0000313" key="8">
    <source>
        <dbReference type="EMBL" id="KAG9331687.1"/>
    </source>
</evidence>
<comment type="caution">
    <text evidence="5">Lacks conserved residue(s) required for the propagation of feature annotation.</text>
</comment>
<evidence type="ECO:0000256" key="1">
    <source>
        <dbReference type="ARBA" id="ARBA00004613"/>
    </source>
</evidence>
<keyword evidence="6" id="KW-0812">Transmembrane</keyword>
<evidence type="ECO:0000313" key="9">
    <source>
        <dbReference type="Proteomes" id="UP000824540"/>
    </source>
</evidence>
<evidence type="ECO:0000259" key="7">
    <source>
        <dbReference type="PROSITE" id="PS51162"/>
    </source>
</evidence>
<dbReference type="PANTHER" id="PTHR14093:SF17">
    <property type="entry name" value="HLA CLASS II HISTOCOMPATIBILITY ANTIGEN GAMMA CHAIN"/>
    <property type="match status" value="1"/>
</dbReference>